<evidence type="ECO:0000313" key="1">
    <source>
        <dbReference type="EMBL" id="KAF5369046.1"/>
    </source>
</evidence>
<gene>
    <name evidence="1" type="ORF">D9758_003098</name>
</gene>
<dbReference type="Proteomes" id="UP000559256">
    <property type="component" value="Unassembled WGS sequence"/>
</dbReference>
<reference evidence="1 2" key="1">
    <citation type="journal article" date="2020" name="ISME J.">
        <title>Uncovering the hidden diversity of litter-decomposition mechanisms in mushroom-forming fungi.</title>
        <authorList>
            <person name="Floudas D."/>
            <person name="Bentzer J."/>
            <person name="Ahren D."/>
            <person name="Johansson T."/>
            <person name="Persson P."/>
            <person name="Tunlid A."/>
        </authorList>
    </citation>
    <scope>NUCLEOTIDE SEQUENCE [LARGE SCALE GENOMIC DNA]</scope>
    <source>
        <strain evidence="1 2">CBS 291.85</strain>
    </source>
</reference>
<evidence type="ECO:0008006" key="3">
    <source>
        <dbReference type="Google" id="ProtNLM"/>
    </source>
</evidence>
<accession>A0A8H5GPX0</accession>
<evidence type="ECO:0000313" key="2">
    <source>
        <dbReference type="Proteomes" id="UP000559256"/>
    </source>
</evidence>
<protein>
    <recommendedName>
        <fullName evidence="3">F-box domain-containing protein</fullName>
    </recommendedName>
</protein>
<sequence length="510" mass="58264">MLSDAEINSQQGELEISQLRSRVLHLQEKQKLLDKHVEQLKSLSAPIRRLPVDTLIHCFAIFCENHPILFSRRPSEIRSPPFALASVCNGWRQVVIATSQLWSNFKVSADLNKSLVPRFEAPLRLCLERSKSYPLSIDLRLNHGESNLLVSLLVEHSSRWRHAQISSEVSRKFFPGLCDGRSFPLLETLNFRDVDPNLQIFNLAPRLRSLKLASLPAGDSLVNFTPRSQIASLEVACCDEYVFQELEKFPNLQSMVYSDLDHSYLPDTVAPQILPCLSTLEFRMGDLYYDQRSHTHNLLTVLLDNLTLPSLATLAITNHVQDVEFEIFKGVWPHEAIHNFMERSACLLLTLRLDQISLSDRDLIGLLRLTPSLVEFRVKEIYREDYNFTRCPAPDGTIFKYEDTLTSLFLSALHAYAYNHGIASPPLVPKLKRLELVADGNLFDDDLFSRMVVSRWIPDKVYAQSVGVTCLQSVKICVLGRTLQEEAKERLRLLKRAGLEFVDFSEEEDE</sequence>
<keyword evidence="2" id="KW-1185">Reference proteome</keyword>
<organism evidence="1 2">
    <name type="scientific">Tetrapyrgos nigripes</name>
    <dbReference type="NCBI Taxonomy" id="182062"/>
    <lineage>
        <taxon>Eukaryota</taxon>
        <taxon>Fungi</taxon>
        <taxon>Dikarya</taxon>
        <taxon>Basidiomycota</taxon>
        <taxon>Agaricomycotina</taxon>
        <taxon>Agaricomycetes</taxon>
        <taxon>Agaricomycetidae</taxon>
        <taxon>Agaricales</taxon>
        <taxon>Marasmiineae</taxon>
        <taxon>Marasmiaceae</taxon>
        <taxon>Tetrapyrgos</taxon>
    </lineage>
</organism>
<dbReference type="AlphaFoldDB" id="A0A8H5GPX0"/>
<dbReference type="EMBL" id="JAACJM010000014">
    <property type="protein sequence ID" value="KAF5369046.1"/>
    <property type="molecule type" value="Genomic_DNA"/>
</dbReference>
<proteinExistence type="predicted"/>
<comment type="caution">
    <text evidence="1">The sequence shown here is derived from an EMBL/GenBank/DDBJ whole genome shotgun (WGS) entry which is preliminary data.</text>
</comment>
<dbReference type="OrthoDB" id="3266451at2759"/>
<name>A0A8H5GPX0_9AGAR</name>